<sequence>MRLRDCAPGDRLTLRRLRVRAGERLRLLELGFVPGALLHVIARGATGGLLVGLGDARVALDGATAGALLVEPDVAR</sequence>
<name>A0ABT0ZJT2_9ACTN</name>
<organism evidence="3 4">
    <name type="scientific">Streptomyces macrolidinus</name>
    <dbReference type="NCBI Taxonomy" id="2952607"/>
    <lineage>
        <taxon>Bacteria</taxon>
        <taxon>Bacillati</taxon>
        <taxon>Actinomycetota</taxon>
        <taxon>Actinomycetes</taxon>
        <taxon>Kitasatosporales</taxon>
        <taxon>Streptomycetaceae</taxon>
        <taxon>Streptomyces</taxon>
    </lineage>
</organism>
<dbReference type="InterPro" id="IPR038157">
    <property type="entry name" value="FeoA_core_dom"/>
</dbReference>
<dbReference type="Gene3D" id="2.30.30.90">
    <property type="match status" value="1"/>
</dbReference>
<keyword evidence="1" id="KW-0408">Iron</keyword>
<feature type="domain" description="Ferrous iron transporter FeoA-like" evidence="2">
    <location>
        <begin position="1"/>
        <end position="72"/>
    </location>
</feature>
<dbReference type="EMBL" id="JAMWMR010000025">
    <property type="protein sequence ID" value="MCN9243806.1"/>
    <property type="molecule type" value="Genomic_DNA"/>
</dbReference>
<dbReference type="InterPro" id="IPR007167">
    <property type="entry name" value="Fe-transptr_FeoA-like"/>
</dbReference>
<dbReference type="Proteomes" id="UP001523219">
    <property type="component" value="Unassembled WGS sequence"/>
</dbReference>
<gene>
    <name evidence="3" type="ORF">NGF19_24010</name>
</gene>
<dbReference type="SMART" id="SM00899">
    <property type="entry name" value="FeoA"/>
    <property type="match status" value="1"/>
</dbReference>
<comment type="caution">
    <text evidence="3">The sequence shown here is derived from an EMBL/GenBank/DDBJ whole genome shotgun (WGS) entry which is preliminary data.</text>
</comment>
<keyword evidence="4" id="KW-1185">Reference proteome</keyword>
<evidence type="ECO:0000313" key="3">
    <source>
        <dbReference type="EMBL" id="MCN9243806.1"/>
    </source>
</evidence>
<dbReference type="Pfam" id="PF04023">
    <property type="entry name" value="FeoA"/>
    <property type="match status" value="1"/>
</dbReference>
<reference evidence="3 4" key="1">
    <citation type="submission" date="2022-05" db="EMBL/GenBank/DDBJ databases">
        <title>Streptomyces sp. nov. RY43-2 isolated from soil of a peat swamp forest.</title>
        <authorList>
            <person name="Kanchanasin P."/>
            <person name="Tanasupawat S."/>
            <person name="Phongsopitanun W."/>
        </authorList>
    </citation>
    <scope>NUCLEOTIDE SEQUENCE [LARGE SCALE GENOMIC DNA]</scope>
    <source>
        <strain evidence="3 4">RY43-2</strain>
    </source>
</reference>
<proteinExistence type="predicted"/>
<evidence type="ECO:0000313" key="4">
    <source>
        <dbReference type="Proteomes" id="UP001523219"/>
    </source>
</evidence>
<evidence type="ECO:0000256" key="1">
    <source>
        <dbReference type="ARBA" id="ARBA00023004"/>
    </source>
</evidence>
<accession>A0ABT0ZJT2</accession>
<protein>
    <submittedName>
        <fullName evidence="3">Ferrous iron transport protein A</fullName>
    </submittedName>
</protein>
<dbReference type="RefSeq" id="WP_252427355.1">
    <property type="nucleotide sequence ID" value="NZ_JAMWMR010000025.1"/>
</dbReference>
<dbReference type="InterPro" id="IPR008988">
    <property type="entry name" value="Transcriptional_repressor_C"/>
</dbReference>
<dbReference type="SUPFAM" id="SSF50037">
    <property type="entry name" value="C-terminal domain of transcriptional repressors"/>
    <property type="match status" value="1"/>
</dbReference>
<evidence type="ECO:0000259" key="2">
    <source>
        <dbReference type="SMART" id="SM00899"/>
    </source>
</evidence>